<comment type="function">
    <text evidence="5">Destroys radicals which are normally produced within the cells and which are toxic to biological systems.</text>
</comment>
<dbReference type="SUPFAM" id="SSF54719">
    <property type="entry name" value="Fe,Mn superoxide dismutase (SOD), C-terminal domain"/>
    <property type="match status" value="1"/>
</dbReference>
<feature type="region of interest" description="Disordered" evidence="6">
    <location>
        <begin position="119"/>
        <end position="141"/>
    </location>
</feature>
<dbReference type="InterPro" id="IPR019831">
    <property type="entry name" value="Mn/Fe_SOD_N"/>
</dbReference>
<keyword evidence="4 5" id="KW-0560">Oxidoreductase</keyword>
<keyword evidence="3 5" id="KW-0479">Metal-binding</keyword>
<dbReference type="AlphaFoldDB" id="A0A0R2X6Z1"/>
<protein>
    <recommendedName>
        <fullName evidence="2 5">Superoxide dismutase</fullName>
        <ecNumber evidence="2 5">1.15.1.1</ecNumber>
    </recommendedName>
</protein>
<gene>
    <name evidence="9" type="ORF">ABS33_08010</name>
</gene>
<name>A0A0R2X6Z1_9BACT</name>
<evidence type="ECO:0000256" key="2">
    <source>
        <dbReference type="ARBA" id="ARBA00012682"/>
    </source>
</evidence>
<dbReference type="InterPro" id="IPR019832">
    <property type="entry name" value="Mn/Fe_SOD_C"/>
</dbReference>
<dbReference type="PANTHER" id="PTHR43595:SF2">
    <property type="entry name" value="SMALL RIBOSOMAL SUBUNIT PROTEIN MS42"/>
    <property type="match status" value="1"/>
</dbReference>
<dbReference type="Gene3D" id="1.10.287.990">
    <property type="entry name" value="Fe,Mn superoxide dismutase (SOD) domain"/>
    <property type="match status" value="1"/>
</dbReference>
<dbReference type="InterPro" id="IPR036324">
    <property type="entry name" value="Mn/Fe_SOD_N_sf"/>
</dbReference>
<dbReference type="Pfam" id="PF00081">
    <property type="entry name" value="Sod_Fe_N"/>
    <property type="match status" value="1"/>
</dbReference>
<dbReference type="GO" id="GO:0046872">
    <property type="term" value="F:metal ion binding"/>
    <property type="evidence" value="ECO:0007669"/>
    <property type="project" value="UniProtKB-KW"/>
</dbReference>
<dbReference type="InterPro" id="IPR001189">
    <property type="entry name" value="Mn/Fe_SOD"/>
</dbReference>
<dbReference type="Proteomes" id="UP000051220">
    <property type="component" value="Unassembled WGS sequence"/>
</dbReference>
<dbReference type="InterPro" id="IPR036314">
    <property type="entry name" value="SOD_C_sf"/>
</dbReference>
<dbReference type="FunFam" id="1.10.287.990:FF:000001">
    <property type="entry name" value="Superoxide dismutase"/>
    <property type="match status" value="1"/>
</dbReference>
<sequence>MKRRSFFQILLGSSIGSPFLPLSLGAAEPAVAQPGLPKLSDGGPFTLPPLPYAPNSLEPYIDAETMTLHHDKHHAAYVNNLNKAIAPYPDLQKKSVEELLGNLDAVPAEIRTTVRNNAGGHANHSHLWKTLSNPGQKPKGKLAKEIDDTFGSYEKWKEEMTKCAMGIFGSGWAWFARNKKGKLFIKPYPNQDSPLLEGSPLLYGIDVWE</sequence>
<feature type="non-terminal residue" evidence="9">
    <location>
        <position position="209"/>
    </location>
</feature>
<evidence type="ECO:0000256" key="5">
    <source>
        <dbReference type="RuleBase" id="RU000414"/>
    </source>
</evidence>
<feature type="domain" description="Manganese/iron superoxide dismutase N-terminal" evidence="7">
    <location>
        <begin position="45"/>
        <end position="132"/>
    </location>
</feature>
<evidence type="ECO:0000259" key="7">
    <source>
        <dbReference type="Pfam" id="PF00081"/>
    </source>
</evidence>
<comment type="caution">
    <text evidence="9">The sequence shown here is derived from an EMBL/GenBank/DDBJ whole genome shotgun (WGS) entry which is preliminary data.</text>
</comment>
<dbReference type="EMBL" id="LIDN01000400">
    <property type="protein sequence ID" value="KRP31751.1"/>
    <property type="molecule type" value="Genomic_DNA"/>
</dbReference>
<dbReference type="Gene3D" id="3.55.40.20">
    <property type="entry name" value="Iron/manganese superoxide dismutase, C-terminal domain"/>
    <property type="match status" value="1"/>
</dbReference>
<dbReference type="SUPFAM" id="SSF46609">
    <property type="entry name" value="Fe,Mn superoxide dismutase (SOD), N-terminal domain"/>
    <property type="match status" value="1"/>
</dbReference>
<evidence type="ECO:0000313" key="10">
    <source>
        <dbReference type="Proteomes" id="UP000051220"/>
    </source>
</evidence>
<dbReference type="PANTHER" id="PTHR43595">
    <property type="entry name" value="37S RIBOSOMAL PROTEIN S26, MITOCHONDRIAL"/>
    <property type="match status" value="1"/>
</dbReference>
<evidence type="ECO:0000256" key="3">
    <source>
        <dbReference type="ARBA" id="ARBA00022723"/>
    </source>
</evidence>
<dbReference type="GO" id="GO:0004784">
    <property type="term" value="F:superoxide dismutase activity"/>
    <property type="evidence" value="ECO:0007669"/>
    <property type="project" value="UniProtKB-EC"/>
</dbReference>
<evidence type="ECO:0000259" key="8">
    <source>
        <dbReference type="Pfam" id="PF02777"/>
    </source>
</evidence>
<proteinExistence type="inferred from homology"/>
<comment type="similarity">
    <text evidence="1 5">Belongs to the iron/manganese superoxide dismutase family.</text>
</comment>
<dbReference type="GO" id="GO:0005737">
    <property type="term" value="C:cytoplasm"/>
    <property type="evidence" value="ECO:0007669"/>
    <property type="project" value="TreeGrafter"/>
</dbReference>
<evidence type="ECO:0000256" key="6">
    <source>
        <dbReference type="SAM" id="MobiDB-lite"/>
    </source>
</evidence>
<reference evidence="9 10" key="1">
    <citation type="submission" date="2015-10" db="EMBL/GenBank/DDBJ databases">
        <title>Metagenome-Assembled Genomes uncover a global brackish microbiome.</title>
        <authorList>
            <person name="Hugerth L.W."/>
            <person name="Larsson J."/>
            <person name="Alneberg J."/>
            <person name="Lindh M.V."/>
            <person name="Legrand C."/>
            <person name="Pinhassi J."/>
            <person name="Andersson A.F."/>
        </authorList>
    </citation>
    <scope>NUCLEOTIDE SEQUENCE [LARGE SCALE GENOMIC DNA]</scope>
    <source>
        <strain evidence="9">BACL9 MAG-120924-bin69</strain>
    </source>
</reference>
<organism evidence="9 10">
    <name type="scientific">Verrucomicrobia subdivision 6 bacterium BACL9 MAG-120924-bin69</name>
    <dbReference type="NCBI Taxonomy" id="1655635"/>
    <lineage>
        <taxon>Bacteria</taxon>
        <taxon>Pseudomonadati</taxon>
        <taxon>Verrucomicrobiota</taxon>
        <taxon>Verrucomicrobiia</taxon>
        <taxon>Verrucomicrobiales</taxon>
        <taxon>Verrucomicrobia subdivision 6</taxon>
    </lineage>
</organism>
<dbReference type="EC" id="1.15.1.1" evidence="2 5"/>
<evidence type="ECO:0000256" key="4">
    <source>
        <dbReference type="ARBA" id="ARBA00023002"/>
    </source>
</evidence>
<dbReference type="PRINTS" id="PR01703">
    <property type="entry name" value="MNSODISMTASE"/>
</dbReference>
<evidence type="ECO:0000256" key="1">
    <source>
        <dbReference type="ARBA" id="ARBA00008714"/>
    </source>
</evidence>
<comment type="catalytic activity">
    <reaction evidence="5">
        <text>2 superoxide + 2 H(+) = H2O2 + O2</text>
        <dbReference type="Rhea" id="RHEA:20696"/>
        <dbReference type="ChEBI" id="CHEBI:15378"/>
        <dbReference type="ChEBI" id="CHEBI:15379"/>
        <dbReference type="ChEBI" id="CHEBI:16240"/>
        <dbReference type="ChEBI" id="CHEBI:18421"/>
        <dbReference type="EC" id="1.15.1.1"/>
    </reaction>
</comment>
<evidence type="ECO:0000313" key="9">
    <source>
        <dbReference type="EMBL" id="KRP31751.1"/>
    </source>
</evidence>
<feature type="domain" description="Manganese/iron superoxide dismutase C-terminal" evidence="8">
    <location>
        <begin position="138"/>
        <end position="209"/>
    </location>
</feature>
<accession>A0A0R2X6Z1</accession>
<dbReference type="Pfam" id="PF02777">
    <property type="entry name" value="Sod_Fe_C"/>
    <property type="match status" value="1"/>
</dbReference>